<accession>A0A0K2TBZ8</accession>
<evidence type="ECO:0000256" key="3">
    <source>
        <dbReference type="ARBA" id="ARBA00022679"/>
    </source>
</evidence>
<reference evidence="6" key="1">
    <citation type="submission" date="2014-05" db="EMBL/GenBank/DDBJ databases">
        <authorList>
            <person name="Chronopoulou M."/>
        </authorList>
    </citation>
    <scope>NUCLEOTIDE SEQUENCE</scope>
    <source>
        <tissue evidence="6">Whole organism</tissue>
    </source>
</reference>
<dbReference type="InterPro" id="IPR013216">
    <property type="entry name" value="Methyltransf_11"/>
</dbReference>
<dbReference type="InterPro" id="IPR051419">
    <property type="entry name" value="Lys/N-term_MeTrsfase_sf"/>
</dbReference>
<dbReference type="CDD" id="cd02440">
    <property type="entry name" value="AdoMet_MTases"/>
    <property type="match status" value="1"/>
</dbReference>
<feature type="domain" description="Methyltransferase type 11" evidence="5">
    <location>
        <begin position="53"/>
        <end position="160"/>
    </location>
</feature>
<dbReference type="NCBIfam" id="NF037959">
    <property type="entry name" value="MFS_SpdSyn"/>
    <property type="match status" value="1"/>
</dbReference>
<dbReference type="AlphaFoldDB" id="A0A0K2TBZ8"/>
<dbReference type="OrthoDB" id="411785at2759"/>
<name>A0A0K2TBZ8_LEPSM</name>
<proteinExistence type="inferred from homology"/>
<protein>
    <submittedName>
        <fullName evidence="6">Methyltransferase like 13 [Latimeria chalumnae]</fullName>
    </submittedName>
</protein>
<dbReference type="Pfam" id="PF01564">
    <property type="entry name" value="Spermine_synth"/>
    <property type="match status" value="1"/>
</dbReference>
<organism evidence="6">
    <name type="scientific">Lepeophtheirus salmonis</name>
    <name type="common">Salmon louse</name>
    <name type="synonym">Caligus salmonis</name>
    <dbReference type="NCBI Taxonomy" id="72036"/>
    <lineage>
        <taxon>Eukaryota</taxon>
        <taxon>Metazoa</taxon>
        <taxon>Ecdysozoa</taxon>
        <taxon>Arthropoda</taxon>
        <taxon>Crustacea</taxon>
        <taxon>Multicrustacea</taxon>
        <taxon>Hexanauplia</taxon>
        <taxon>Copepoda</taxon>
        <taxon>Siphonostomatoida</taxon>
        <taxon>Caligidae</taxon>
        <taxon>Lepeophtheirus</taxon>
    </lineage>
</organism>
<sequence>MELLPGHHREFGQKDYWESFFKKRGSKAFEWYGEYTELCGVFHKYIKPTDSILVVGCGNSELSGDLVRTGGFKSVFSIDTSSHAIKAMSDKYAQFSEDLKFIEMDATEMKFPDEHFGVVVDKGTLDALFVDGEDPAVLSTITNMINEIDRTLKNNGRYICISLLQPHILKWIVPTFAERGWPIRIIRCREVDSNKSPEECVFPVFAFIATKFKKISVPNKKIIFPSVLELALSTDGKLTRLKEPKELIDSVRGVQQFAAIRARKRDAADVSLDLRVPGSEAPRYSIFVVDRSQDKKGISSKKVKFAVFVVPEGRESEWLFVTEEGRRQLAESAGCLRMIVVHLHREHTYSSIDAIQDELSSYALEFAPDDLPSNYQIPFMSWGDDNIGKRVERSRGKSKLSGEFVVEDVSLDDGLDYRRLIFLSSPNLTQSEAKLIYKGNGKKKKQVIDHSFLACAHHSVMISSLDAYSKEKCTCLIVGLGGGALASHVSNSFSKLKVDVVELDPAISRVAQDHFEFRENERLKVINDDGIHYINGLSPSVYDVIMLDVDNKDRALGMSCPPKPFIEIDFMNNIKKSLRDNGMLVLNLVCRDPLLREAAIKDLQSVFKKVRSYKIPEEVNEILYCQDNCTTILVDDPKLLITLV</sequence>
<evidence type="ECO:0000256" key="4">
    <source>
        <dbReference type="ARBA" id="ARBA00023268"/>
    </source>
</evidence>
<keyword evidence="4" id="KW-0511">Multifunctional enzyme</keyword>
<keyword evidence="2 6" id="KW-0489">Methyltransferase</keyword>
<comment type="similarity">
    <text evidence="1">Belongs to the methyltransferase superfamily.</text>
</comment>
<dbReference type="EMBL" id="HACA01006238">
    <property type="protein sequence ID" value="CDW23599.1"/>
    <property type="molecule type" value="Transcribed_RNA"/>
</dbReference>
<dbReference type="InterPro" id="IPR029063">
    <property type="entry name" value="SAM-dependent_MTases_sf"/>
</dbReference>
<dbReference type="SUPFAM" id="SSF53335">
    <property type="entry name" value="S-adenosyl-L-methionine-dependent methyltransferases"/>
    <property type="match status" value="2"/>
</dbReference>
<evidence type="ECO:0000256" key="2">
    <source>
        <dbReference type="ARBA" id="ARBA00022603"/>
    </source>
</evidence>
<gene>
    <name evidence="6" type="primary">METTL13</name>
</gene>
<dbReference type="Pfam" id="PF08241">
    <property type="entry name" value="Methyltransf_11"/>
    <property type="match status" value="1"/>
</dbReference>
<evidence type="ECO:0000256" key="1">
    <source>
        <dbReference type="ARBA" id="ARBA00008361"/>
    </source>
</evidence>
<dbReference type="GO" id="GO:0008757">
    <property type="term" value="F:S-adenosylmethionine-dependent methyltransferase activity"/>
    <property type="evidence" value="ECO:0007669"/>
    <property type="project" value="InterPro"/>
</dbReference>
<dbReference type="FunFam" id="3.40.50.150:FF:000110">
    <property type="entry name" value="methyltransferase-like protein 13 isoform X1"/>
    <property type="match status" value="1"/>
</dbReference>
<dbReference type="Gene3D" id="3.40.50.150">
    <property type="entry name" value="Vaccinia Virus protein VP39"/>
    <property type="match status" value="2"/>
</dbReference>
<keyword evidence="3 6" id="KW-0808">Transferase</keyword>
<evidence type="ECO:0000259" key="5">
    <source>
        <dbReference type="Pfam" id="PF08241"/>
    </source>
</evidence>
<dbReference type="PANTHER" id="PTHR12176">
    <property type="entry name" value="SAM-DEPENDENT METHYLTRANSFERASE SUPERFAMILY PROTEIN"/>
    <property type="match status" value="1"/>
</dbReference>
<evidence type="ECO:0000313" key="6">
    <source>
        <dbReference type="EMBL" id="CDW23599.1"/>
    </source>
</evidence>
<dbReference type="GO" id="GO:0032259">
    <property type="term" value="P:methylation"/>
    <property type="evidence" value="ECO:0007669"/>
    <property type="project" value="UniProtKB-KW"/>
</dbReference>
<dbReference type="PANTHER" id="PTHR12176:SF78">
    <property type="entry name" value="EEF1A LYSINE AND N-TERMINAL METHYLTRANSFERASE"/>
    <property type="match status" value="1"/>
</dbReference>